<evidence type="ECO:0000313" key="1">
    <source>
        <dbReference type="EMBL" id="EMY61277.1"/>
    </source>
</evidence>
<keyword evidence="2" id="KW-1185">Reference proteome</keyword>
<evidence type="ECO:0000313" key="2">
    <source>
        <dbReference type="Proteomes" id="UP000012371"/>
    </source>
</evidence>
<comment type="caution">
    <text evidence="1">The sequence shown here is derived from an EMBL/GenBank/DDBJ whole genome shotgun (WGS) entry which is preliminary data.</text>
</comment>
<dbReference type="AlphaFoldDB" id="N1VWX6"/>
<protein>
    <submittedName>
        <fullName evidence="1">Uncharacterized protein</fullName>
    </submittedName>
</protein>
<gene>
    <name evidence="1" type="ORF">LEP1GSC203_1198</name>
</gene>
<accession>N1VWX6</accession>
<proteinExistence type="predicted"/>
<organism evidence="1 2">
    <name type="scientific">Leptospira terpstrae serovar Hualin str. LT 11-33 = ATCC 700639</name>
    <dbReference type="NCBI Taxonomy" id="1257025"/>
    <lineage>
        <taxon>Bacteria</taxon>
        <taxon>Pseudomonadati</taxon>
        <taxon>Spirochaetota</taxon>
        <taxon>Spirochaetia</taxon>
        <taxon>Leptospirales</taxon>
        <taxon>Leptospiraceae</taxon>
        <taxon>Leptospira</taxon>
    </lineage>
</organism>
<name>N1VWX6_9LEPT</name>
<dbReference type="EMBL" id="AOGW02000010">
    <property type="protein sequence ID" value="EMY61277.1"/>
    <property type="molecule type" value="Genomic_DNA"/>
</dbReference>
<sequence length="41" mass="4846">MAKERFFFISPTNFYYRIMGAIDKLNLSFNSIHCPIGNLKF</sequence>
<reference evidence="1" key="1">
    <citation type="submission" date="2013-03" db="EMBL/GenBank/DDBJ databases">
        <authorList>
            <person name="Harkins D.M."/>
            <person name="Durkin A.S."/>
            <person name="Brinkac L.M."/>
            <person name="Haft D.H."/>
            <person name="Selengut J.D."/>
            <person name="Sanka R."/>
            <person name="DePew J."/>
            <person name="Purushe J."/>
            <person name="Hartskeerl R.A."/>
            <person name="Ahmed A."/>
            <person name="van der Linden H."/>
            <person name="Goris M.G.A."/>
            <person name="Vinetz J.M."/>
            <person name="Sutton G.G."/>
            <person name="Nierman W.C."/>
            <person name="Fouts D.E."/>
        </authorList>
    </citation>
    <scope>NUCLEOTIDE SEQUENCE [LARGE SCALE GENOMIC DNA]</scope>
    <source>
        <strain evidence="1">LT 11-33</strain>
    </source>
</reference>
<dbReference type="Proteomes" id="UP000012371">
    <property type="component" value="Unassembled WGS sequence"/>
</dbReference>